<gene>
    <name evidence="2" type="ORF">J2S76_004545</name>
</gene>
<dbReference type="PANTHER" id="PTHR33678:SF1">
    <property type="entry name" value="BLL1576 PROTEIN"/>
    <property type="match status" value="1"/>
</dbReference>
<evidence type="ECO:0000313" key="2">
    <source>
        <dbReference type="EMBL" id="MDQ0350089.1"/>
    </source>
</evidence>
<feature type="domain" description="Transposase IS66 zinc-finger binding" evidence="1">
    <location>
        <begin position="5"/>
        <end position="49"/>
    </location>
</feature>
<dbReference type="EMBL" id="JAUSUH010000016">
    <property type="protein sequence ID" value="MDQ0350089.1"/>
    <property type="molecule type" value="Genomic_DNA"/>
</dbReference>
<protein>
    <submittedName>
        <fullName evidence="2">Transposase</fullName>
    </submittedName>
</protein>
<dbReference type="Proteomes" id="UP001238467">
    <property type="component" value="Unassembled WGS sequence"/>
</dbReference>
<accession>A0ABU0DNS5</accession>
<organism evidence="2 3">
    <name type="scientific">Ancylobacter vacuolatus</name>
    <dbReference type="NCBI Taxonomy" id="223389"/>
    <lineage>
        <taxon>Bacteria</taxon>
        <taxon>Pseudomonadati</taxon>
        <taxon>Pseudomonadota</taxon>
        <taxon>Alphaproteobacteria</taxon>
        <taxon>Hyphomicrobiales</taxon>
        <taxon>Xanthobacteraceae</taxon>
        <taxon>Ancylobacter</taxon>
    </lineage>
</organism>
<dbReference type="InterPro" id="IPR024474">
    <property type="entry name" value="Znf_dom_IS66"/>
</dbReference>
<proteinExistence type="predicted"/>
<reference evidence="2 3" key="1">
    <citation type="submission" date="2023-07" db="EMBL/GenBank/DDBJ databases">
        <title>Genomic Encyclopedia of Type Strains, Phase IV (KMG-IV): sequencing the most valuable type-strain genomes for metagenomic binning, comparative biology and taxonomic classification.</title>
        <authorList>
            <person name="Goeker M."/>
        </authorList>
    </citation>
    <scope>NUCLEOTIDE SEQUENCE [LARGE SCALE GENOMIC DNA]</scope>
    <source>
        <strain evidence="2 3">DSM 1277</strain>
    </source>
</reference>
<evidence type="ECO:0000259" key="1">
    <source>
        <dbReference type="Pfam" id="PF13005"/>
    </source>
</evidence>
<evidence type="ECO:0000313" key="3">
    <source>
        <dbReference type="Proteomes" id="UP001238467"/>
    </source>
</evidence>
<dbReference type="Pfam" id="PF13005">
    <property type="entry name" value="zf-IS66"/>
    <property type="match status" value="1"/>
</dbReference>
<dbReference type="PANTHER" id="PTHR33678">
    <property type="entry name" value="BLL1576 PROTEIN"/>
    <property type="match status" value="1"/>
</dbReference>
<comment type="caution">
    <text evidence="2">The sequence shown here is derived from an EMBL/GenBank/DDBJ whole genome shotgun (WGS) entry which is preliminary data.</text>
</comment>
<name>A0ABU0DNS5_9HYPH</name>
<sequence length="162" mass="18700">MAARESCPCCGYCRLVKLGEDITETLEVIPRQWKVIQKARERFSCRACEAVTQPPAPFHVIPRGQAGLNLLAIVLFEKFGQRQPLNRQSERYAREGSRDLQRACWQMRRSRGGETSEGERPRDLGKAAALAVGRGVHRFRIWTPLARRVLPVLYWIKARRWK</sequence>
<keyword evidence="3" id="KW-1185">Reference proteome</keyword>
<dbReference type="InterPro" id="IPR052344">
    <property type="entry name" value="Transposase-related"/>
</dbReference>